<feature type="compositionally biased region" description="Polar residues" evidence="2">
    <location>
        <begin position="383"/>
        <end position="395"/>
    </location>
</feature>
<dbReference type="EMBL" id="ML178849">
    <property type="protein sequence ID" value="TFK97273.1"/>
    <property type="molecule type" value="Genomic_DNA"/>
</dbReference>
<organism evidence="4 5">
    <name type="scientific">Pterulicium gracile</name>
    <dbReference type="NCBI Taxonomy" id="1884261"/>
    <lineage>
        <taxon>Eukaryota</taxon>
        <taxon>Fungi</taxon>
        <taxon>Dikarya</taxon>
        <taxon>Basidiomycota</taxon>
        <taxon>Agaricomycotina</taxon>
        <taxon>Agaricomycetes</taxon>
        <taxon>Agaricomycetidae</taxon>
        <taxon>Agaricales</taxon>
        <taxon>Pleurotineae</taxon>
        <taxon>Pterulaceae</taxon>
        <taxon>Pterulicium</taxon>
    </lineage>
</organism>
<comment type="similarity">
    <text evidence="1">Belongs to the ATP-dependent AMP-binding enzyme family.</text>
</comment>
<evidence type="ECO:0000256" key="1">
    <source>
        <dbReference type="ARBA" id="ARBA00006432"/>
    </source>
</evidence>
<dbReference type="OrthoDB" id="429813at2759"/>
<dbReference type="AlphaFoldDB" id="A0A5C3QG22"/>
<dbReference type="PANTHER" id="PTHR43201:SF8">
    <property type="entry name" value="ACYL-COA SYNTHETASE FAMILY MEMBER 3"/>
    <property type="match status" value="1"/>
</dbReference>
<dbReference type="Gene3D" id="3.40.50.12780">
    <property type="entry name" value="N-terminal domain of ligase-like"/>
    <property type="match status" value="1"/>
</dbReference>
<evidence type="ECO:0000313" key="4">
    <source>
        <dbReference type="EMBL" id="TFK97273.1"/>
    </source>
</evidence>
<reference evidence="4 5" key="1">
    <citation type="journal article" date="2019" name="Nat. Ecol. Evol.">
        <title>Megaphylogeny resolves global patterns of mushroom evolution.</title>
        <authorList>
            <person name="Varga T."/>
            <person name="Krizsan K."/>
            <person name="Foldi C."/>
            <person name="Dima B."/>
            <person name="Sanchez-Garcia M."/>
            <person name="Sanchez-Ramirez S."/>
            <person name="Szollosi G.J."/>
            <person name="Szarkandi J.G."/>
            <person name="Papp V."/>
            <person name="Albert L."/>
            <person name="Andreopoulos W."/>
            <person name="Angelini C."/>
            <person name="Antonin V."/>
            <person name="Barry K.W."/>
            <person name="Bougher N.L."/>
            <person name="Buchanan P."/>
            <person name="Buyck B."/>
            <person name="Bense V."/>
            <person name="Catcheside P."/>
            <person name="Chovatia M."/>
            <person name="Cooper J."/>
            <person name="Damon W."/>
            <person name="Desjardin D."/>
            <person name="Finy P."/>
            <person name="Geml J."/>
            <person name="Haridas S."/>
            <person name="Hughes K."/>
            <person name="Justo A."/>
            <person name="Karasinski D."/>
            <person name="Kautmanova I."/>
            <person name="Kiss B."/>
            <person name="Kocsube S."/>
            <person name="Kotiranta H."/>
            <person name="LaButti K.M."/>
            <person name="Lechner B.E."/>
            <person name="Liimatainen K."/>
            <person name="Lipzen A."/>
            <person name="Lukacs Z."/>
            <person name="Mihaltcheva S."/>
            <person name="Morgado L.N."/>
            <person name="Niskanen T."/>
            <person name="Noordeloos M.E."/>
            <person name="Ohm R.A."/>
            <person name="Ortiz-Santana B."/>
            <person name="Ovrebo C."/>
            <person name="Racz N."/>
            <person name="Riley R."/>
            <person name="Savchenko A."/>
            <person name="Shiryaev A."/>
            <person name="Soop K."/>
            <person name="Spirin V."/>
            <person name="Szebenyi C."/>
            <person name="Tomsovsky M."/>
            <person name="Tulloss R.E."/>
            <person name="Uehling J."/>
            <person name="Grigoriev I.V."/>
            <person name="Vagvolgyi C."/>
            <person name="Papp T."/>
            <person name="Martin F.M."/>
            <person name="Miettinen O."/>
            <person name="Hibbett D.S."/>
            <person name="Nagy L.G."/>
        </authorList>
    </citation>
    <scope>NUCLEOTIDE SEQUENCE [LARGE SCALE GENOMIC DNA]</scope>
    <source>
        <strain evidence="4 5">CBS 309.79</strain>
    </source>
</reference>
<dbReference type="InterPro" id="IPR042099">
    <property type="entry name" value="ANL_N_sf"/>
</dbReference>
<dbReference type="STRING" id="1884261.A0A5C3QG22"/>
<sequence length="607" mass="67445">MIPSYLTYIESAAREQPDLPAFKVPNTQHRGTATTHQSDVSRLDWGIITYRTCWEDIITRARYWLQVLHVEHSIPLGNVVTIWMHGLSYDDVLLTYALSRAGYVPQLVSLSIPTAETTWVVAQQSRSRAIICDPTKFDELRSHLHEKDVAFPVLDLSGSSPVAEDVAVELMALEQLERDDDAVALVLHTSGSTGGMPKIVPLTFGWLNFVLRHKDKFGNMGDSTRNKQAIHVWFGPACHSGQCLSQLYSFASRSCMLQPTTLAYDPAELTAMITLGGLTTSTQFSPFFARHIARARTDKVFLELLKQLETVFLGGLPLSEDDEIFCLQEGVKVQFVFASTECGVLLHTTAGKPLNWYTPMHKQIIFEPLPDDATPVDPDQHTHGASISDWQSPGNTSFEPTRRLLELVVLSFSKDCPVPSFRSASDGHFHTGDLFELVSEEDSNSPRNSSDNQAQNSPTFYRFRGRNDDWVKLANAGGRCDTRVIERNVMETCKDIVQACVVVGSGRPEFVLFVELLPSVAESTVASQPLSSPALSSTSAIKQSILTRLAPTQSTLWTYERLTNPDRIVVVPSGTLPRTVVKGNVRRGAVEVMFKDILDQMFNVERG</sequence>
<gene>
    <name evidence="4" type="ORF">BDV98DRAFT_596877</name>
</gene>
<dbReference type="Proteomes" id="UP000305067">
    <property type="component" value="Unassembled WGS sequence"/>
</dbReference>
<dbReference type="Pfam" id="PF00501">
    <property type="entry name" value="AMP-binding"/>
    <property type="match status" value="1"/>
</dbReference>
<dbReference type="GO" id="GO:0031956">
    <property type="term" value="F:medium-chain fatty acid-CoA ligase activity"/>
    <property type="evidence" value="ECO:0007669"/>
    <property type="project" value="TreeGrafter"/>
</dbReference>
<name>A0A5C3QG22_9AGAR</name>
<evidence type="ECO:0000259" key="3">
    <source>
        <dbReference type="Pfam" id="PF00501"/>
    </source>
</evidence>
<evidence type="ECO:0000256" key="2">
    <source>
        <dbReference type="SAM" id="MobiDB-lite"/>
    </source>
</evidence>
<feature type="region of interest" description="Disordered" evidence="2">
    <location>
        <begin position="439"/>
        <end position="459"/>
    </location>
</feature>
<feature type="compositionally biased region" description="Polar residues" evidence="2">
    <location>
        <begin position="445"/>
        <end position="459"/>
    </location>
</feature>
<feature type="domain" description="AMP-dependent synthetase/ligase" evidence="3">
    <location>
        <begin position="68"/>
        <end position="353"/>
    </location>
</feature>
<evidence type="ECO:0000313" key="5">
    <source>
        <dbReference type="Proteomes" id="UP000305067"/>
    </source>
</evidence>
<dbReference type="SUPFAM" id="SSF56801">
    <property type="entry name" value="Acetyl-CoA synthetase-like"/>
    <property type="match status" value="1"/>
</dbReference>
<dbReference type="InterPro" id="IPR000873">
    <property type="entry name" value="AMP-dep_synth/lig_dom"/>
</dbReference>
<protein>
    <recommendedName>
        <fullName evidence="3">AMP-dependent synthetase/ligase domain-containing protein</fullName>
    </recommendedName>
</protein>
<dbReference type="PANTHER" id="PTHR43201">
    <property type="entry name" value="ACYL-COA SYNTHETASE"/>
    <property type="match status" value="1"/>
</dbReference>
<accession>A0A5C3QG22</accession>
<dbReference type="GO" id="GO:0006631">
    <property type="term" value="P:fatty acid metabolic process"/>
    <property type="evidence" value="ECO:0007669"/>
    <property type="project" value="TreeGrafter"/>
</dbReference>
<dbReference type="Pfam" id="PF23562">
    <property type="entry name" value="AMP-binding_C_3"/>
    <property type="match status" value="1"/>
</dbReference>
<proteinExistence type="inferred from homology"/>
<keyword evidence="5" id="KW-1185">Reference proteome</keyword>
<feature type="region of interest" description="Disordered" evidence="2">
    <location>
        <begin position="372"/>
        <end position="395"/>
    </location>
</feature>